<reference evidence="2 3" key="1">
    <citation type="submission" date="2024-05" db="EMBL/GenBank/DDBJ databases">
        <title>Culex pipiens pipiens assembly and annotation.</title>
        <authorList>
            <person name="Alout H."/>
            <person name="Durand T."/>
        </authorList>
    </citation>
    <scope>NUCLEOTIDE SEQUENCE [LARGE SCALE GENOMIC DNA]</scope>
    <source>
        <strain evidence="2">HA-2024</strain>
        <tissue evidence="2">Whole body</tissue>
    </source>
</reference>
<feature type="compositionally biased region" description="Low complexity" evidence="1">
    <location>
        <begin position="122"/>
        <end position="151"/>
    </location>
</feature>
<gene>
    <name evidence="2" type="ORF">pipiens_009132</name>
</gene>
<sequence>MTQLHKRAPTMKLAWLTIVGGCFVGMVTARSSAKLNPKEAAGGGGGGGGNGGGRPSLTTYDQRQTGKYNIHVNIKDVKIISVDGEKFDGEFGDDTIYDYGDYDYDPSHLTISPLPIFGSGGSSTTAKPPKSTTKTPVAITSTKRPTTTTTTEAPSMEEDEDSVEPMEPPKRPVIADDDPMKIEANPSYPVHNSSSNQILHAPLGTTTPPPSNIYIFKPTPNYHPHPVHYDYQEIPVEVIVEPVLKPKYRNANSRISATGPNRRNRYRKNPASAGPMDSMSRHSHSNIEALPSNDAAQPPQAAPLEATPCTKGEFRDRSGKCRTRRSGGGIQIQAT</sequence>
<feature type="region of interest" description="Disordered" evidence="1">
    <location>
        <begin position="38"/>
        <end position="60"/>
    </location>
</feature>
<feature type="compositionally biased region" description="Basic and acidic residues" evidence="1">
    <location>
        <begin position="167"/>
        <end position="179"/>
    </location>
</feature>
<name>A0ABD1DEY2_CULPP</name>
<evidence type="ECO:0000256" key="1">
    <source>
        <dbReference type="SAM" id="MobiDB-lite"/>
    </source>
</evidence>
<dbReference type="Proteomes" id="UP001562425">
    <property type="component" value="Unassembled WGS sequence"/>
</dbReference>
<dbReference type="EMBL" id="JBEHCU010005970">
    <property type="protein sequence ID" value="KAL1398228.1"/>
    <property type="molecule type" value="Genomic_DNA"/>
</dbReference>
<evidence type="ECO:0000313" key="2">
    <source>
        <dbReference type="EMBL" id="KAL1398228.1"/>
    </source>
</evidence>
<comment type="caution">
    <text evidence="2">The sequence shown here is derived from an EMBL/GenBank/DDBJ whole genome shotgun (WGS) entry which is preliminary data.</text>
</comment>
<feature type="compositionally biased region" description="Acidic residues" evidence="1">
    <location>
        <begin position="155"/>
        <end position="164"/>
    </location>
</feature>
<evidence type="ECO:0000313" key="3">
    <source>
        <dbReference type="Proteomes" id="UP001562425"/>
    </source>
</evidence>
<protein>
    <submittedName>
        <fullName evidence="2">Uncharacterized protein</fullName>
    </submittedName>
</protein>
<feature type="compositionally biased region" description="Gly residues" evidence="1">
    <location>
        <begin position="326"/>
        <end position="335"/>
    </location>
</feature>
<feature type="region of interest" description="Disordered" evidence="1">
    <location>
        <begin position="121"/>
        <end position="179"/>
    </location>
</feature>
<organism evidence="2 3">
    <name type="scientific">Culex pipiens pipiens</name>
    <name type="common">Northern house mosquito</name>
    <dbReference type="NCBI Taxonomy" id="38569"/>
    <lineage>
        <taxon>Eukaryota</taxon>
        <taxon>Metazoa</taxon>
        <taxon>Ecdysozoa</taxon>
        <taxon>Arthropoda</taxon>
        <taxon>Hexapoda</taxon>
        <taxon>Insecta</taxon>
        <taxon>Pterygota</taxon>
        <taxon>Neoptera</taxon>
        <taxon>Endopterygota</taxon>
        <taxon>Diptera</taxon>
        <taxon>Nematocera</taxon>
        <taxon>Culicoidea</taxon>
        <taxon>Culicidae</taxon>
        <taxon>Culicinae</taxon>
        <taxon>Culicini</taxon>
        <taxon>Culex</taxon>
        <taxon>Culex</taxon>
    </lineage>
</organism>
<dbReference type="AlphaFoldDB" id="A0ABD1DEY2"/>
<accession>A0ABD1DEY2</accession>
<feature type="region of interest" description="Disordered" evidence="1">
    <location>
        <begin position="253"/>
        <end position="335"/>
    </location>
</feature>
<feature type="compositionally biased region" description="Gly residues" evidence="1">
    <location>
        <begin position="41"/>
        <end position="54"/>
    </location>
</feature>
<proteinExistence type="predicted"/>
<keyword evidence="3" id="KW-1185">Reference proteome</keyword>